<dbReference type="Gene3D" id="3.40.50.720">
    <property type="entry name" value="NAD(P)-binding Rossmann-like Domain"/>
    <property type="match status" value="2"/>
</dbReference>
<dbReference type="Pfam" id="PF00389">
    <property type="entry name" value="2-Hacid_dh"/>
    <property type="match status" value="1"/>
</dbReference>
<evidence type="ECO:0000256" key="8">
    <source>
        <dbReference type="ARBA" id="ARBA00023027"/>
    </source>
</evidence>
<evidence type="ECO:0000256" key="9">
    <source>
        <dbReference type="ARBA" id="ARBA00048731"/>
    </source>
</evidence>
<dbReference type="Ensembl" id="ENSSMAT00000068128.1">
    <property type="protein sequence ID" value="ENSSMAP00000035420.1"/>
    <property type="gene ID" value="ENSSMAG00000013818.2"/>
</dbReference>
<accession>A0A8D3BK62</accession>
<evidence type="ECO:0000259" key="11">
    <source>
        <dbReference type="Pfam" id="PF00389"/>
    </source>
</evidence>
<keyword evidence="6" id="KW-0007">Acetylation</keyword>
<organism evidence="13 14">
    <name type="scientific">Scophthalmus maximus</name>
    <name type="common">Turbot</name>
    <name type="synonym">Psetta maxima</name>
    <dbReference type="NCBI Taxonomy" id="52904"/>
    <lineage>
        <taxon>Eukaryota</taxon>
        <taxon>Metazoa</taxon>
        <taxon>Chordata</taxon>
        <taxon>Craniata</taxon>
        <taxon>Vertebrata</taxon>
        <taxon>Euteleostomi</taxon>
        <taxon>Actinopterygii</taxon>
        <taxon>Neopterygii</taxon>
        <taxon>Teleostei</taxon>
        <taxon>Neoteleostei</taxon>
        <taxon>Acanthomorphata</taxon>
        <taxon>Carangaria</taxon>
        <taxon>Pleuronectiformes</taxon>
        <taxon>Pleuronectoidei</taxon>
        <taxon>Scophthalmidae</taxon>
        <taxon>Scophthalmus</taxon>
    </lineage>
</organism>
<keyword evidence="5" id="KW-0597">Phosphoprotein</keyword>
<evidence type="ECO:0000256" key="2">
    <source>
        <dbReference type="ARBA" id="ARBA00005854"/>
    </source>
</evidence>
<evidence type="ECO:0000256" key="5">
    <source>
        <dbReference type="ARBA" id="ARBA00022553"/>
    </source>
</evidence>
<dbReference type="InterPro" id="IPR036291">
    <property type="entry name" value="NAD(P)-bd_dom_sf"/>
</dbReference>
<evidence type="ECO:0000259" key="12">
    <source>
        <dbReference type="Pfam" id="PF02826"/>
    </source>
</evidence>
<dbReference type="GeneTree" id="ENSGT00940000155863"/>
<sequence>MAPICVKTVLISESVDPRCRTILEDNGIRVTEKQNMKKDELIAEIKDYDGLVVRSATKVTADVINAASNLKIIGRAGTGVDNVDVDAATKKGIIVMNTPSGNTISAAELTCALLMSLSRNVPQAAMSMKQGNWDRKKFMGAELYGKVLGIVGLGRIGKEVASRMQSFGMKTIGYDPITPPEVSASWGVDRCFWNSSGPSVIISLSTLHSCLPLLVSLLGDETFAKCKKGVKVVNCARGGIIDEAALLRALESGQCGGAGLDVFVEEPPKDRSLVSHPNVVGLPHLGASTKEAQARCGEDIALQIVDMVKGNKLVGAVNAQVLSSTFSQESHQLIKLGEAIGAVLQSCSASKRPFGQVQITTQGKTTGVTSLFNQRRPNCSQIIFQHSAVSPL</sequence>
<dbReference type="Proteomes" id="UP000694558">
    <property type="component" value="Chromosome 14"/>
</dbReference>
<protein>
    <recommendedName>
        <fullName evidence="4">phosphoglycerate dehydrogenase</fullName>
        <ecNumber evidence="4">1.1.1.95</ecNumber>
    </recommendedName>
</protein>
<feature type="domain" description="D-isomer specific 2-hydroxyacid dehydrogenase catalytic" evidence="11">
    <location>
        <begin position="9"/>
        <end position="318"/>
    </location>
</feature>
<comment type="similarity">
    <text evidence="2 10">Belongs to the D-isomer specific 2-hydroxyacid dehydrogenase family.</text>
</comment>
<evidence type="ECO:0000256" key="6">
    <source>
        <dbReference type="ARBA" id="ARBA00022990"/>
    </source>
</evidence>
<dbReference type="InterPro" id="IPR006139">
    <property type="entry name" value="D-isomer_2_OHA_DH_cat_dom"/>
</dbReference>
<dbReference type="SUPFAM" id="SSF51735">
    <property type="entry name" value="NAD(P)-binding Rossmann-fold domains"/>
    <property type="match status" value="1"/>
</dbReference>
<reference evidence="13" key="2">
    <citation type="submission" date="2025-08" db="UniProtKB">
        <authorList>
            <consortium name="Ensembl"/>
        </authorList>
    </citation>
    <scope>IDENTIFICATION</scope>
</reference>
<dbReference type="PROSITE" id="PS00065">
    <property type="entry name" value="D_2_HYDROXYACID_DH_1"/>
    <property type="match status" value="1"/>
</dbReference>
<comment type="subunit">
    <text evidence="3">Homotetramer.</text>
</comment>
<evidence type="ECO:0000313" key="13">
    <source>
        <dbReference type="Ensembl" id="ENSSMAP00000035420.1"/>
    </source>
</evidence>
<dbReference type="Pfam" id="PF02826">
    <property type="entry name" value="2-Hacid_dh_C"/>
    <property type="match status" value="1"/>
</dbReference>
<dbReference type="InterPro" id="IPR029752">
    <property type="entry name" value="D-isomer_DH_CS1"/>
</dbReference>
<evidence type="ECO:0000313" key="14">
    <source>
        <dbReference type="Proteomes" id="UP000694558"/>
    </source>
</evidence>
<evidence type="ECO:0000256" key="10">
    <source>
        <dbReference type="RuleBase" id="RU003719"/>
    </source>
</evidence>
<proteinExistence type="inferred from homology"/>
<dbReference type="EC" id="1.1.1.95" evidence="4"/>
<dbReference type="CDD" id="cd12173">
    <property type="entry name" value="PGDH_4"/>
    <property type="match status" value="1"/>
</dbReference>
<dbReference type="AlphaFoldDB" id="A0A8D3BK62"/>
<gene>
    <name evidence="13" type="primary">phgdh</name>
</gene>
<evidence type="ECO:0000256" key="4">
    <source>
        <dbReference type="ARBA" id="ARBA00013143"/>
    </source>
</evidence>
<keyword evidence="7 10" id="KW-0560">Oxidoreductase</keyword>
<name>A0A8D3BK62_SCOMX</name>
<reference evidence="13" key="1">
    <citation type="submission" date="2023-05" db="EMBL/GenBank/DDBJ databases">
        <title>High-quality long-read genome of Scophthalmus maximus.</title>
        <authorList>
            <person name="Lien S."/>
            <person name="Martinez P."/>
        </authorList>
    </citation>
    <scope>NUCLEOTIDE SEQUENCE [LARGE SCALE GENOMIC DNA]</scope>
</reference>
<dbReference type="PANTHER" id="PTHR42938">
    <property type="entry name" value="FORMATE DEHYDROGENASE 1"/>
    <property type="match status" value="1"/>
</dbReference>
<dbReference type="PANTHER" id="PTHR42938:SF22">
    <property type="entry name" value="D-3-PHOSPHOGLYCERATE DEHYDROGENASE"/>
    <property type="match status" value="1"/>
</dbReference>
<dbReference type="FunFam" id="3.40.50.720:FF:000616">
    <property type="entry name" value="D-3-phosphoglycerate dehydrogenase 2 chloroplastic"/>
    <property type="match status" value="1"/>
</dbReference>
<dbReference type="InterPro" id="IPR006140">
    <property type="entry name" value="D-isomer_DH_NAD-bd"/>
</dbReference>
<evidence type="ECO:0000256" key="7">
    <source>
        <dbReference type="ARBA" id="ARBA00023002"/>
    </source>
</evidence>
<comment type="catalytic activity">
    <reaction evidence="9">
        <text>(2R)-3-phosphoglycerate + NAD(+) = 3-phosphooxypyruvate + NADH + H(+)</text>
        <dbReference type="Rhea" id="RHEA:12641"/>
        <dbReference type="ChEBI" id="CHEBI:15378"/>
        <dbReference type="ChEBI" id="CHEBI:18110"/>
        <dbReference type="ChEBI" id="CHEBI:57540"/>
        <dbReference type="ChEBI" id="CHEBI:57945"/>
        <dbReference type="ChEBI" id="CHEBI:58272"/>
        <dbReference type="EC" id="1.1.1.95"/>
    </reaction>
</comment>
<feature type="domain" description="D-isomer specific 2-hydroxyacid dehydrogenase NAD-binding" evidence="12">
    <location>
        <begin position="112"/>
        <end position="286"/>
    </location>
</feature>
<dbReference type="GO" id="GO:0051287">
    <property type="term" value="F:NAD binding"/>
    <property type="evidence" value="ECO:0007669"/>
    <property type="project" value="InterPro"/>
</dbReference>
<comment type="pathway">
    <text evidence="1">Amino-acid biosynthesis; L-serine biosynthesis; L-serine from 3-phospho-D-glycerate: step 1/3.</text>
</comment>
<dbReference type="GO" id="GO:0004617">
    <property type="term" value="F:phosphoglycerate dehydrogenase activity"/>
    <property type="evidence" value="ECO:0007669"/>
    <property type="project" value="UniProtKB-EC"/>
</dbReference>
<keyword evidence="8" id="KW-0520">NAD</keyword>
<evidence type="ECO:0000256" key="3">
    <source>
        <dbReference type="ARBA" id="ARBA00011881"/>
    </source>
</evidence>
<dbReference type="SUPFAM" id="SSF52283">
    <property type="entry name" value="Formate/glycerate dehydrogenase catalytic domain-like"/>
    <property type="match status" value="1"/>
</dbReference>
<dbReference type="FunFam" id="3.40.50.720:FF:000021">
    <property type="entry name" value="D-3-phosphoglycerate dehydrogenase"/>
    <property type="match status" value="1"/>
</dbReference>
<evidence type="ECO:0000256" key="1">
    <source>
        <dbReference type="ARBA" id="ARBA00005216"/>
    </source>
</evidence>